<dbReference type="Gene3D" id="2.40.100.10">
    <property type="entry name" value="Cyclophilin-like"/>
    <property type="match status" value="1"/>
</dbReference>
<dbReference type="PANTHER" id="PTHR43309:SF4">
    <property type="entry name" value="CARBOXYLTRANSFERASE DOMAIN-CONTAINING PROTEIN"/>
    <property type="match status" value="1"/>
</dbReference>
<dbReference type="SUPFAM" id="SSF50891">
    <property type="entry name" value="Cyclophilin-like"/>
    <property type="match status" value="1"/>
</dbReference>
<evidence type="ECO:0000259" key="4">
    <source>
        <dbReference type="SMART" id="SM00797"/>
    </source>
</evidence>
<dbReference type="Proteomes" id="UP000193100">
    <property type="component" value="Chromosome"/>
</dbReference>
<dbReference type="RefSeq" id="WP_085679099.1">
    <property type="nucleotide sequence ID" value="NZ_CP020931.1"/>
</dbReference>
<proteinExistence type="predicted"/>
<name>A0A1W6K6P2_9GAMM</name>
<dbReference type="InterPro" id="IPR052708">
    <property type="entry name" value="PxpC"/>
</dbReference>
<sequence>MSFEVLDGGMLALLQDQGRYGYQHIGVTTGGPMDEHAFRWANRLLANPPEAAQIEINIGKLSLLAHEDTCIALTGADLGAQINGEAAAPWHTYQIHRGDRIEFGMPVAGLRAYLAVAGGLKPTVKLGSCATVVREGLGGLDGRGQKLAKGDCIGFDRSHPKTMASLPAGEIPDYNQDLHIGVIPSYQYAHFSAGERMKFFTGCYEVSQRIDRMGYRLTGDPIHSELDGIISEGIAYGAIQVPSDGQPIVLMKDRQTIGGYPKIGCLSALDAGRLAQRGPGTRIRFYLADVAEAEAQRAIFNHKLETFKPSLAGP</sequence>
<dbReference type="InterPro" id="IPR003778">
    <property type="entry name" value="CT_A_B"/>
</dbReference>
<gene>
    <name evidence="5" type="primary">kipA</name>
    <name evidence="5" type="ORF">MARSALSMR5_00884</name>
</gene>
<dbReference type="STRING" id="1420917.AU15_10860"/>
<dbReference type="GO" id="GO:0016787">
    <property type="term" value="F:hydrolase activity"/>
    <property type="evidence" value="ECO:0007669"/>
    <property type="project" value="UniProtKB-KW"/>
</dbReference>
<keyword evidence="2" id="KW-0378">Hydrolase</keyword>
<protein>
    <submittedName>
        <fullName evidence="5">KipI antagonist</fullName>
    </submittedName>
</protein>
<evidence type="ECO:0000256" key="1">
    <source>
        <dbReference type="ARBA" id="ARBA00022741"/>
    </source>
</evidence>
<dbReference type="GeneID" id="77254870"/>
<keyword evidence="3" id="KW-0067">ATP-binding</keyword>
<keyword evidence="1" id="KW-0547">Nucleotide-binding</keyword>
<dbReference type="AlphaFoldDB" id="A0A1W6K6P2"/>
<evidence type="ECO:0000313" key="6">
    <source>
        <dbReference type="Proteomes" id="UP000193100"/>
    </source>
</evidence>
<dbReference type="PANTHER" id="PTHR43309">
    <property type="entry name" value="5-OXOPROLINASE SUBUNIT C"/>
    <property type="match status" value="1"/>
</dbReference>
<dbReference type="GO" id="GO:0005524">
    <property type="term" value="F:ATP binding"/>
    <property type="evidence" value="ECO:0007669"/>
    <property type="project" value="UniProtKB-KW"/>
</dbReference>
<organism evidence="5 6">
    <name type="scientific">Marinobacter salarius</name>
    <dbReference type="NCBI Taxonomy" id="1420917"/>
    <lineage>
        <taxon>Bacteria</taxon>
        <taxon>Pseudomonadati</taxon>
        <taxon>Pseudomonadota</taxon>
        <taxon>Gammaproteobacteria</taxon>
        <taxon>Pseudomonadales</taxon>
        <taxon>Marinobacteraceae</taxon>
        <taxon>Marinobacter</taxon>
    </lineage>
</organism>
<evidence type="ECO:0000313" key="5">
    <source>
        <dbReference type="EMBL" id="ARM82979.1"/>
    </source>
</evidence>
<dbReference type="InterPro" id="IPR029000">
    <property type="entry name" value="Cyclophilin-like_dom_sf"/>
</dbReference>
<dbReference type="EMBL" id="CP020931">
    <property type="protein sequence ID" value="ARM82979.1"/>
    <property type="molecule type" value="Genomic_DNA"/>
</dbReference>
<reference evidence="5 6" key="1">
    <citation type="submission" date="2017-04" db="EMBL/GenBank/DDBJ databases">
        <title>Genome Sequence of Marinobacter salarius strain SMR5 Isolated from a culture of the Diatom Skeletonema marinoi.</title>
        <authorList>
            <person name="Topel M."/>
            <person name="Pinder M.I.M."/>
            <person name="Johansson O.N."/>
            <person name="Kourtchenko O."/>
            <person name="Godhe A."/>
            <person name="Clarke A.K."/>
        </authorList>
    </citation>
    <scope>NUCLEOTIDE SEQUENCE [LARGE SCALE GENOMIC DNA]</scope>
    <source>
        <strain evidence="5 6">SMR5</strain>
    </source>
</reference>
<dbReference type="SMART" id="SM00797">
    <property type="entry name" value="AHS2"/>
    <property type="match status" value="1"/>
</dbReference>
<evidence type="ECO:0000256" key="2">
    <source>
        <dbReference type="ARBA" id="ARBA00022801"/>
    </source>
</evidence>
<accession>A0A1W6K6P2</accession>
<dbReference type="Pfam" id="PF02626">
    <property type="entry name" value="CT_A_B"/>
    <property type="match status" value="1"/>
</dbReference>
<feature type="domain" description="Carboxyltransferase" evidence="4">
    <location>
        <begin position="24"/>
        <end position="304"/>
    </location>
</feature>
<evidence type="ECO:0000256" key="3">
    <source>
        <dbReference type="ARBA" id="ARBA00022840"/>
    </source>
</evidence>
<dbReference type="NCBIfam" id="TIGR00724">
    <property type="entry name" value="urea_amlyse_rel"/>
    <property type="match status" value="1"/>
</dbReference>